<accession>A0ABV6QMX7</accession>
<keyword evidence="4" id="KW-1185">Reference proteome</keyword>
<reference evidence="3 4" key="1">
    <citation type="submission" date="2024-09" db="EMBL/GenBank/DDBJ databases">
        <authorList>
            <person name="Sun Q."/>
            <person name="Mori K."/>
        </authorList>
    </citation>
    <scope>NUCLEOTIDE SEQUENCE [LARGE SCALE GENOMIC DNA]</scope>
    <source>
        <strain evidence="3 4">CGMCC 1.15906</strain>
    </source>
</reference>
<dbReference type="Gene3D" id="3.40.190.10">
    <property type="entry name" value="Periplasmic binding protein-like II"/>
    <property type="match status" value="1"/>
</dbReference>
<dbReference type="Pfam" id="PF00496">
    <property type="entry name" value="SBP_bac_5"/>
    <property type="match status" value="1"/>
</dbReference>
<protein>
    <submittedName>
        <fullName evidence="3">ABC transporter substrate-binding protein</fullName>
    </submittedName>
</protein>
<feature type="signal peptide" evidence="1">
    <location>
        <begin position="1"/>
        <end position="22"/>
    </location>
</feature>
<dbReference type="EMBL" id="JBHLTC010000019">
    <property type="protein sequence ID" value="MFC0625885.1"/>
    <property type="molecule type" value="Genomic_DNA"/>
</dbReference>
<proteinExistence type="predicted"/>
<keyword evidence="1" id="KW-0732">Signal</keyword>
<dbReference type="InterPro" id="IPR000914">
    <property type="entry name" value="SBP_5_dom"/>
</dbReference>
<feature type="chain" id="PRO_5045769550" evidence="1">
    <location>
        <begin position="23"/>
        <end position="570"/>
    </location>
</feature>
<gene>
    <name evidence="3" type="ORF">ACFFGN_17540</name>
</gene>
<evidence type="ECO:0000313" key="3">
    <source>
        <dbReference type="EMBL" id="MFC0625885.1"/>
    </source>
</evidence>
<name>A0ABV6QMX7_9ACTN</name>
<dbReference type="InterPro" id="IPR039424">
    <property type="entry name" value="SBP_5"/>
</dbReference>
<dbReference type="PANTHER" id="PTHR30290:SF83">
    <property type="entry name" value="ABC TRANSPORTER SUBSTRATE-BINDING PROTEIN"/>
    <property type="match status" value="1"/>
</dbReference>
<dbReference type="InterPro" id="IPR030678">
    <property type="entry name" value="Peptide/Ni-bd"/>
</dbReference>
<dbReference type="PIRSF" id="PIRSF002741">
    <property type="entry name" value="MppA"/>
    <property type="match status" value="1"/>
</dbReference>
<organism evidence="3 4">
    <name type="scientific">Kribbella deserti</name>
    <dbReference type="NCBI Taxonomy" id="1926257"/>
    <lineage>
        <taxon>Bacteria</taxon>
        <taxon>Bacillati</taxon>
        <taxon>Actinomycetota</taxon>
        <taxon>Actinomycetes</taxon>
        <taxon>Propionibacteriales</taxon>
        <taxon>Kribbellaceae</taxon>
        <taxon>Kribbella</taxon>
    </lineage>
</organism>
<dbReference type="SUPFAM" id="SSF53850">
    <property type="entry name" value="Periplasmic binding protein-like II"/>
    <property type="match status" value="1"/>
</dbReference>
<dbReference type="RefSeq" id="WP_380048785.1">
    <property type="nucleotide sequence ID" value="NZ_JBHLTC010000019.1"/>
</dbReference>
<evidence type="ECO:0000313" key="4">
    <source>
        <dbReference type="Proteomes" id="UP001589890"/>
    </source>
</evidence>
<comment type="caution">
    <text evidence="3">The sequence shown here is derived from an EMBL/GenBank/DDBJ whole genome shotgun (WGS) entry which is preliminary data.</text>
</comment>
<dbReference type="PANTHER" id="PTHR30290">
    <property type="entry name" value="PERIPLASMIC BINDING COMPONENT OF ABC TRANSPORTER"/>
    <property type="match status" value="1"/>
</dbReference>
<dbReference type="Proteomes" id="UP001589890">
    <property type="component" value="Unassembled WGS sequence"/>
</dbReference>
<dbReference type="PROSITE" id="PS51257">
    <property type="entry name" value="PROKAR_LIPOPROTEIN"/>
    <property type="match status" value="1"/>
</dbReference>
<dbReference type="Gene3D" id="3.10.105.10">
    <property type="entry name" value="Dipeptide-binding Protein, Domain 3"/>
    <property type="match status" value="1"/>
</dbReference>
<evidence type="ECO:0000256" key="1">
    <source>
        <dbReference type="SAM" id="SignalP"/>
    </source>
</evidence>
<feature type="domain" description="Solute-binding protein family 5" evidence="2">
    <location>
        <begin position="92"/>
        <end position="478"/>
    </location>
</feature>
<dbReference type="CDD" id="cd08506">
    <property type="entry name" value="PBP2_clavulanate_OppA2"/>
    <property type="match status" value="1"/>
</dbReference>
<evidence type="ECO:0000259" key="2">
    <source>
        <dbReference type="Pfam" id="PF00496"/>
    </source>
</evidence>
<sequence>MAHAKRVGSAIAAGLALTLTLAACGGGNDNTGGGGNTGGEGFKGGTMTVYLVDDVEHLDPVRNFVTNSNAIGKLLTRTLTEFKYDGKTKKTELVPDLAEKWESNDGLDEWKFTLKDGLKYEDGTPVKAADIKYNVERGFSPDLSEGSPYPKEMIACQKGYVGPYSPAGNNGGKGCEAITTPDDKTIVFKLQRPVAEFDMVASMKNFSPVPQDKDTKTQYDARPVSTGPYKIQTYTRKKELVLVRNDQWDQKSDTLRNARPDKFVFKFGDDEAVVDQRLIANGTADASSFSFSGVQPQNLPKTNSANVKDRVIEGADQCRRYIAFNQQKPLLKNQKLREALYYGLDRVAYQTARGGERLAAIVDSVVPEDMKGYEADTIFQAPPAGDKAKAKALLTEAGYKGEKLTLGTADSGLAVKAAESAQQAWKAIGINVDIRKIPGDNYYSTQQNDASASDLITAGWCPDYPSIASVVAPVLGPDTTSATPKAAQNNYGRSLVGFDKFKAVQLVKDKDQAVKDWSALYKEIMQTAPLVPTVKDLNVYVLGGNIDSAFPDPNTGGIPDLTQIGLKKAS</sequence>